<evidence type="ECO:0000313" key="1">
    <source>
        <dbReference type="EMBL" id="QHU08236.1"/>
    </source>
</evidence>
<accession>A0A6C0JTV3</accession>
<sequence>MTDILEFSLASVLASEIVCMFRTFEDGNIYISVELRGGNIYQIARVYESDDSEEMLQRYTLEWKNATQNNDEE</sequence>
<name>A0A6C0JTV3_9ZZZZ</name>
<protein>
    <submittedName>
        <fullName evidence="1">Uncharacterized protein</fullName>
    </submittedName>
</protein>
<reference evidence="1" key="1">
    <citation type="journal article" date="2020" name="Nature">
        <title>Giant virus diversity and host interactions through global metagenomics.</title>
        <authorList>
            <person name="Schulz F."/>
            <person name="Roux S."/>
            <person name="Paez-Espino D."/>
            <person name="Jungbluth S."/>
            <person name="Walsh D.A."/>
            <person name="Denef V.J."/>
            <person name="McMahon K.D."/>
            <person name="Konstantinidis K.T."/>
            <person name="Eloe-Fadrosh E.A."/>
            <person name="Kyrpides N.C."/>
            <person name="Woyke T."/>
        </authorList>
    </citation>
    <scope>NUCLEOTIDE SEQUENCE</scope>
    <source>
        <strain evidence="1">GVMAG-S-1062768-28</strain>
    </source>
</reference>
<proteinExistence type="predicted"/>
<dbReference type="EMBL" id="MN740695">
    <property type="protein sequence ID" value="QHU08236.1"/>
    <property type="molecule type" value="Genomic_DNA"/>
</dbReference>
<dbReference type="AlphaFoldDB" id="A0A6C0JTV3"/>
<organism evidence="1">
    <name type="scientific">viral metagenome</name>
    <dbReference type="NCBI Taxonomy" id="1070528"/>
    <lineage>
        <taxon>unclassified sequences</taxon>
        <taxon>metagenomes</taxon>
        <taxon>organismal metagenomes</taxon>
    </lineage>
</organism>